<accession>A0AAD4H555</accession>
<sequence>MVRTSLFLTVGILLASSTSWVQHAAAQQQQQCNGYAELCSRTYDKVAFATTHNAYAITPVGGLATNQVNNIAVQLKDGVRAFMLDAYNSPAGNPNEIQLCHGVCKLLDGGPLTATLQQIKTFMDANPNEVITILWENAENLKPAHFQAVYSAAGMSPYLHAQAKGAKAWPTLAQMIASKKRLVNFIDAGADASVPWLMAEYDFVFETPYMIPKGTAYPCTVDRPKDQRKQMYVLNHFISGVFNVGSTSIALPQPDAADQTNGPDLITHINSCQTTFKQIPNFVAVDFYQKGSLLESVAKVNKVTWNGKEATGSMNKSGGTGAGGPSGAGVNGGMNAAAGSILGAGKTAAGLLASVAGAVALVMSI</sequence>
<dbReference type="AlphaFoldDB" id="A0AAD4H555"/>
<dbReference type="Proteomes" id="UP001194580">
    <property type="component" value="Unassembled WGS sequence"/>
</dbReference>
<dbReference type="EMBL" id="JAAAIL010000977">
    <property type="protein sequence ID" value="KAG0272190.1"/>
    <property type="molecule type" value="Genomic_DNA"/>
</dbReference>
<keyword evidence="1" id="KW-0732">Signal</keyword>
<reference evidence="2" key="1">
    <citation type="journal article" date="2020" name="Fungal Divers.">
        <title>Resolving the Mortierellaceae phylogeny through synthesis of multi-gene phylogenetics and phylogenomics.</title>
        <authorList>
            <person name="Vandepol N."/>
            <person name="Liber J."/>
            <person name="Desiro A."/>
            <person name="Na H."/>
            <person name="Kennedy M."/>
            <person name="Barry K."/>
            <person name="Grigoriev I.V."/>
            <person name="Miller A.N."/>
            <person name="O'Donnell K."/>
            <person name="Stajich J.E."/>
            <person name="Bonito G."/>
        </authorList>
    </citation>
    <scope>NUCLEOTIDE SEQUENCE</scope>
    <source>
        <strain evidence="2">NRRL 28262</strain>
    </source>
</reference>
<dbReference type="PANTHER" id="PTHR13593">
    <property type="match status" value="1"/>
</dbReference>
<dbReference type="Gene3D" id="3.20.20.190">
    <property type="entry name" value="Phosphatidylinositol (PI) phosphodiesterase"/>
    <property type="match status" value="1"/>
</dbReference>
<organism evidence="2 3">
    <name type="scientific">Linnemannia exigua</name>
    <dbReference type="NCBI Taxonomy" id="604196"/>
    <lineage>
        <taxon>Eukaryota</taxon>
        <taxon>Fungi</taxon>
        <taxon>Fungi incertae sedis</taxon>
        <taxon>Mucoromycota</taxon>
        <taxon>Mortierellomycotina</taxon>
        <taxon>Mortierellomycetes</taxon>
        <taxon>Mortierellales</taxon>
        <taxon>Mortierellaceae</taxon>
        <taxon>Linnemannia</taxon>
    </lineage>
</organism>
<dbReference type="InterPro" id="IPR017946">
    <property type="entry name" value="PLC-like_Pdiesterase_TIM-brl"/>
</dbReference>
<dbReference type="PROSITE" id="PS50007">
    <property type="entry name" value="PIPLC_X_DOMAIN"/>
    <property type="match status" value="1"/>
</dbReference>
<evidence type="ECO:0000313" key="2">
    <source>
        <dbReference type="EMBL" id="KAG0272190.1"/>
    </source>
</evidence>
<keyword evidence="3" id="KW-1185">Reference proteome</keyword>
<evidence type="ECO:0000256" key="1">
    <source>
        <dbReference type="SAM" id="SignalP"/>
    </source>
</evidence>
<dbReference type="GO" id="GO:0006629">
    <property type="term" value="P:lipid metabolic process"/>
    <property type="evidence" value="ECO:0007669"/>
    <property type="project" value="InterPro"/>
</dbReference>
<protein>
    <recommendedName>
        <fullName evidence="4">PLC-like phosphodiesterase</fullName>
    </recommendedName>
</protein>
<feature type="signal peptide" evidence="1">
    <location>
        <begin position="1"/>
        <end position="26"/>
    </location>
</feature>
<dbReference type="SUPFAM" id="SSF51695">
    <property type="entry name" value="PLC-like phosphodiesterases"/>
    <property type="match status" value="1"/>
</dbReference>
<evidence type="ECO:0000313" key="3">
    <source>
        <dbReference type="Proteomes" id="UP001194580"/>
    </source>
</evidence>
<dbReference type="InterPro" id="IPR051057">
    <property type="entry name" value="PI-PLC_domain"/>
</dbReference>
<dbReference type="Pfam" id="PF26146">
    <property type="entry name" value="PI-PLC_X"/>
    <property type="match status" value="1"/>
</dbReference>
<dbReference type="PANTHER" id="PTHR13593:SF140">
    <property type="entry name" value="PLC-LIKE PHOSPHODIESTERASE"/>
    <property type="match status" value="1"/>
</dbReference>
<comment type="caution">
    <text evidence="2">The sequence shown here is derived from an EMBL/GenBank/DDBJ whole genome shotgun (WGS) entry which is preliminary data.</text>
</comment>
<dbReference type="GO" id="GO:0008081">
    <property type="term" value="F:phosphoric diester hydrolase activity"/>
    <property type="evidence" value="ECO:0007669"/>
    <property type="project" value="InterPro"/>
</dbReference>
<evidence type="ECO:0008006" key="4">
    <source>
        <dbReference type="Google" id="ProtNLM"/>
    </source>
</evidence>
<feature type="chain" id="PRO_5042057683" description="PLC-like phosphodiesterase" evidence="1">
    <location>
        <begin position="27"/>
        <end position="365"/>
    </location>
</feature>
<name>A0AAD4H555_9FUNG</name>
<gene>
    <name evidence="2" type="ORF">BGZ95_012063</name>
</gene>
<proteinExistence type="predicted"/>